<organism evidence="1 2">
    <name type="scientific">Chiloscyllium punctatum</name>
    <name type="common">Brownbanded bambooshark</name>
    <name type="synonym">Hemiscyllium punctatum</name>
    <dbReference type="NCBI Taxonomy" id="137246"/>
    <lineage>
        <taxon>Eukaryota</taxon>
        <taxon>Metazoa</taxon>
        <taxon>Chordata</taxon>
        <taxon>Craniata</taxon>
        <taxon>Vertebrata</taxon>
        <taxon>Chondrichthyes</taxon>
        <taxon>Elasmobranchii</taxon>
        <taxon>Galeomorphii</taxon>
        <taxon>Galeoidea</taxon>
        <taxon>Orectolobiformes</taxon>
        <taxon>Hemiscylliidae</taxon>
        <taxon>Chiloscyllium</taxon>
    </lineage>
</organism>
<accession>A0A401SCT2</accession>
<name>A0A401SCT2_CHIPU</name>
<gene>
    <name evidence="1" type="ORF">chiPu_0006656</name>
</gene>
<protein>
    <submittedName>
        <fullName evidence="1">Uncharacterized protein</fullName>
    </submittedName>
</protein>
<dbReference type="Proteomes" id="UP000287033">
    <property type="component" value="Unassembled WGS sequence"/>
</dbReference>
<comment type="caution">
    <text evidence="1">The sequence shown here is derived from an EMBL/GenBank/DDBJ whole genome shotgun (WGS) entry which is preliminary data.</text>
</comment>
<dbReference type="AlphaFoldDB" id="A0A401SCT2"/>
<dbReference type="EMBL" id="BEZZ01000196">
    <property type="protein sequence ID" value="GCC28227.1"/>
    <property type="molecule type" value="Genomic_DNA"/>
</dbReference>
<keyword evidence="2" id="KW-1185">Reference proteome</keyword>
<evidence type="ECO:0000313" key="1">
    <source>
        <dbReference type="EMBL" id="GCC28227.1"/>
    </source>
</evidence>
<reference evidence="1 2" key="1">
    <citation type="journal article" date="2018" name="Nat. Ecol. Evol.">
        <title>Shark genomes provide insights into elasmobranch evolution and the origin of vertebrates.</title>
        <authorList>
            <person name="Hara Y"/>
            <person name="Yamaguchi K"/>
            <person name="Onimaru K"/>
            <person name="Kadota M"/>
            <person name="Koyanagi M"/>
            <person name="Keeley SD"/>
            <person name="Tatsumi K"/>
            <person name="Tanaka K"/>
            <person name="Motone F"/>
            <person name="Kageyama Y"/>
            <person name="Nozu R"/>
            <person name="Adachi N"/>
            <person name="Nishimura O"/>
            <person name="Nakagawa R"/>
            <person name="Tanegashima C"/>
            <person name="Kiyatake I"/>
            <person name="Matsumoto R"/>
            <person name="Murakumo K"/>
            <person name="Nishida K"/>
            <person name="Terakita A"/>
            <person name="Kuratani S"/>
            <person name="Sato K"/>
            <person name="Hyodo S Kuraku.S."/>
        </authorList>
    </citation>
    <scope>NUCLEOTIDE SEQUENCE [LARGE SCALE GENOMIC DNA]</scope>
</reference>
<evidence type="ECO:0000313" key="2">
    <source>
        <dbReference type="Proteomes" id="UP000287033"/>
    </source>
</evidence>
<sequence>MSGQLQGCAKLMVQILETPRHWQQPFQDTSDQEENTTPEWKRAILSPEGLPEKKEIGDSIKERKKLIAKIMGVTMHKEAERGSIITLMLNNAIAYFLKDDSKLLQMQASGPDSWKPSKQKKTVLRGIHENDINLASSFIPKSSSVSPSSAHRYTTWHPLDGSWL</sequence>
<proteinExistence type="predicted"/>